<keyword evidence="2" id="KW-0479">Metal-binding</keyword>
<protein>
    <recommendedName>
        <fullName evidence="2">Dipeptidase</fullName>
        <ecNumber evidence="2">3.4.13.19</ecNumber>
    </recommendedName>
</protein>
<keyword evidence="4" id="KW-0472">Membrane</keyword>
<feature type="transmembrane region" description="Helical" evidence="4">
    <location>
        <begin position="32"/>
        <end position="52"/>
    </location>
</feature>
<sequence length="477" mass="52988">MPTPVKQALAAKSRTSISPSDSGKASAPSGGWGWPVLTLVTVVVIAVTVLSYPFHPKLELSNTGLWEKILLATSKEESIDAKDYLGRAKRILQNSPLIDGHNDFPFLLRQQLHGEIYGHDFEAETLASHTDLWKMRDGMMGGQFWSVYVPCPEDLVPGVDLDDPNKRVPDLNEPNWAVRDTLEQIDLTKRLVARYPAFLEFCTNPSCVRRAHKQGRIASMIGIEGGHQLGNSLGALRLFFETGARYVTLTHNCDNAFGTSWISVNQTAGTDSGLTKFGHSFVREMNRLGMMVDLAHVSPNTMRHVLRVAKAPVIFSHSGSYSMQKHLRNVPDDVLKVLVPNGGIVMVPAISFFMNTNHPEDATVEDVVDHILWIAHVAGWEHVGLGSDFDGSTSVVHGLEDTSQWPKLIARLLARGNVTDQQAQLLVGENLLRVWDDIERVARLSQQGAQLPCEESWEDRVWEVENQDVPRLFPKEG</sequence>
<keyword evidence="2" id="KW-0482">Metalloprotease</keyword>
<dbReference type="SUPFAM" id="SSF51556">
    <property type="entry name" value="Metallo-dependent hydrolases"/>
    <property type="match status" value="1"/>
</dbReference>
<proteinExistence type="inferred from homology"/>
<organism evidence="5 6">
    <name type="scientific">Capronia epimyces CBS 606.96</name>
    <dbReference type="NCBI Taxonomy" id="1182542"/>
    <lineage>
        <taxon>Eukaryota</taxon>
        <taxon>Fungi</taxon>
        <taxon>Dikarya</taxon>
        <taxon>Ascomycota</taxon>
        <taxon>Pezizomycotina</taxon>
        <taxon>Eurotiomycetes</taxon>
        <taxon>Chaetothyriomycetidae</taxon>
        <taxon>Chaetothyriales</taxon>
        <taxon>Herpotrichiellaceae</taxon>
        <taxon>Capronia</taxon>
    </lineage>
</organism>
<evidence type="ECO:0000256" key="1">
    <source>
        <dbReference type="ARBA" id="ARBA00022997"/>
    </source>
</evidence>
<dbReference type="Pfam" id="PF01244">
    <property type="entry name" value="Peptidase_M19"/>
    <property type="match status" value="1"/>
</dbReference>
<dbReference type="GO" id="GO:0070573">
    <property type="term" value="F:metallodipeptidase activity"/>
    <property type="evidence" value="ECO:0007669"/>
    <property type="project" value="InterPro"/>
</dbReference>
<dbReference type="PANTHER" id="PTHR10443">
    <property type="entry name" value="MICROSOMAL DIPEPTIDASE"/>
    <property type="match status" value="1"/>
</dbReference>
<evidence type="ECO:0000313" key="6">
    <source>
        <dbReference type="Proteomes" id="UP000019478"/>
    </source>
</evidence>
<reference evidence="5 6" key="1">
    <citation type="submission" date="2013-03" db="EMBL/GenBank/DDBJ databases">
        <title>The Genome Sequence of Capronia epimyces CBS 606.96.</title>
        <authorList>
            <consortium name="The Broad Institute Genomics Platform"/>
            <person name="Cuomo C."/>
            <person name="de Hoog S."/>
            <person name="Gorbushina A."/>
            <person name="Walker B."/>
            <person name="Young S.K."/>
            <person name="Zeng Q."/>
            <person name="Gargeya S."/>
            <person name="Fitzgerald M."/>
            <person name="Haas B."/>
            <person name="Abouelleil A."/>
            <person name="Allen A.W."/>
            <person name="Alvarado L."/>
            <person name="Arachchi H.M."/>
            <person name="Berlin A.M."/>
            <person name="Chapman S.B."/>
            <person name="Gainer-Dewar J."/>
            <person name="Goldberg J."/>
            <person name="Griggs A."/>
            <person name="Gujja S."/>
            <person name="Hansen M."/>
            <person name="Howarth C."/>
            <person name="Imamovic A."/>
            <person name="Ireland A."/>
            <person name="Larimer J."/>
            <person name="McCowan C."/>
            <person name="Murphy C."/>
            <person name="Pearson M."/>
            <person name="Poon T.W."/>
            <person name="Priest M."/>
            <person name="Roberts A."/>
            <person name="Saif S."/>
            <person name="Shea T."/>
            <person name="Sisk P."/>
            <person name="Sykes S."/>
            <person name="Wortman J."/>
            <person name="Nusbaum C."/>
            <person name="Birren B."/>
        </authorList>
    </citation>
    <scope>NUCLEOTIDE SEQUENCE [LARGE SCALE GENOMIC DNA]</scope>
    <source>
        <strain evidence="5 6">CBS 606.96</strain>
    </source>
</reference>
<dbReference type="GO" id="GO:0046872">
    <property type="term" value="F:metal ion binding"/>
    <property type="evidence" value="ECO:0007669"/>
    <property type="project" value="UniProtKB-UniRule"/>
</dbReference>
<keyword evidence="2" id="KW-0378">Hydrolase</keyword>
<comment type="catalytic activity">
    <reaction evidence="2">
        <text>an L-aminoacyl-L-amino acid + H2O = 2 an L-alpha-amino acid</text>
        <dbReference type="Rhea" id="RHEA:48940"/>
        <dbReference type="ChEBI" id="CHEBI:15377"/>
        <dbReference type="ChEBI" id="CHEBI:59869"/>
        <dbReference type="ChEBI" id="CHEBI:77460"/>
        <dbReference type="EC" id="3.4.13.19"/>
    </reaction>
</comment>
<evidence type="ECO:0000256" key="4">
    <source>
        <dbReference type="SAM" id="Phobius"/>
    </source>
</evidence>
<dbReference type="EMBL" id="AMGY01000002">
    <property type="protein sequence ID" value="EXJ89928.1"/>
    <property type="molecule type" value="Genomic_DNA"/>
</dbReference>
<dbReference type="PANTHER" id="PTHR10443:SF12">
    <property type="entry name" value="DIPEPTIDASE"/>
    <property type="match status" value="1"/>
</dbReference>
<dbReference type="eggNOG" id="KOG4127">
    <property type="taxonomic scope" value="Eukaryota"/>
</dbReference>
<dbReference type="STRING" id="1182542.W9YBR3"/>
<dbReference type="GeneID" id="19167125"/>
<dbReference type="PROSITE" id="PS51365">
    <property type="entry name" value="RENAL_DIPEPTIDASE_2"/>
    <property type="match status" value="1"/>
</dbReference>
<dbReference type="Proteomes" id="UP000019478">
    <property type="component" value="Unassembled WGS sequence"/>
</dbReference>
<comment type="caution">
    <text evidence="5">The sequence shown here is derived from an EMBL/GenBank/DDBJ whole genome shotgun (WGS) entry which is preliminary data.</text>
</comment>
<dbReference type="GO" id="GO:0006508">
    <property type="term" value="P:proteolysis"/>
    <property type="evidence" value="ECO:0007669"/>
    <property type="project" value="UniProtKB-KW"/>
</dbReference>
<gene>
    <name evidence="5" type="ORF">A1O3_02995</name>
</gene>
<comment type="similarity">
    <text evidence="2">Belongs to the metallo-dependent hydrolases superfamily. Peptidase M19 family.</text>
</comment>
<keyword evidence="4" id="KW-0812">Transmembrane</keyword>
<evidence type="ECO:0000256" key="2">
    <source>
        <dbReference type="RuleBase" id="RU341113"/>
    </source>
</evidence>
<keyword evidence="1 2" id="KW-0224">Dipeptidase</keyword>
<keyword evidence="2" id="KW-0645">Protease</keyword>
<dbReference type="RefSeq" id="XP_007731325.1">
    <property type="nucleotide sequence ID" value="XM_007733135.1"/>
</dbReference>
<keyword evidence="6" id="KW-1185">Reference proteome</keyword>
<evidence type="ECO:0000313" key="5">
    <source>
        <dbReference type="EMBL" id="EXJ89928.1"/>
    </source>
</evidence>
<feature type="region of interest" description="Disordered" evidence="3">
    <location>
        <begin position="1"/>
        <end position="28"/>
    </location>
</feature>
<dbReference type="AlphaFoldDB" id="W9YBR3"/>
<dbReference type="EC" id="3.4.13.19" evidence="2"/>
<comment type="cofactor">
    <cofactor evidence="2">
        <name>Zn(2+)</name>
        <dbReference type="ChEBI" id="CHEBI:29105"/>
    </cofactor>
</comment>
<accession>W9YBR3</accession>
<evidence type="ECO:0000256" key="3">
    <source>
        <dbReference type="SAM" id="MobiDB-lite"/>
    </source>
</evidence>
<feature type="compositionally biased region" description="Polar residues" evidence="3">
    <location>
        <begin position="13"/>
        <end position="23"/>
    </location>
</feature>
<keyword evidence="2" id="KW-0862">Zinc</keyword>
<dbReference type="CDD" id="cd01301">
    <property type="entry name" value="rDP_like"/>
    <property type="match status" value="1"/>
</dbReference>
<dbReference type="OrthoDB" id="445695at2759"/>
<name>W9YBR3_9EURO</name>
<dbReference type="InterPro" id="IPR032466">
    <property type="entry name" value="Metal_Hydrolase"/>
</dbReference>
<dbReference type="HOGENOM" id="CLU_031404_4_2_1"/>
<dbReference type="Gene3D" id="3.20.20.140">
    <property type="entry name" value="Metal-dependent hydrolases"/>
    <property type="match status" value="1"/>
</dbReference>
<dbReference type="InterPro" id="IPR008257">
    <property type="entry name" value="Pept_M19"/>
</dbReference>
<keyword evidence="4" id="KW-1133">Transmembrane helix</keyword>